<gene>
    <name evidence="10" type="primary">miaA</name>
    <name evidence="14" type="ORF">BFC18_13205</name>
</gene>
<feature type="site" description="Interaction with substrate tRNA" evidence="10">
    <location>
        <position position="128"/>
    </location>
</feature>
<evidence type="ECO:0000256" key="11">
    <source>
        <dbReference type="RuleBase" id="RU003783"/>
    </source>
</evidence>
<comment type="catalytic activity">
    <reaction evidence="9 10 11">
        <text>adenosine(37) in tRNA + dimethylallyl diphosphate = N(6)-dimethylallyladenosine(37) in tRNA + diphosphate</text>
        <dbReference type="Rhea" id="RHEA:26482"/>
        <dbReference type="Rhea" id="RHEA-COMP:10162"/>
        <dbReference type="Rhea" id="RHEA-COMP:10375"/>
        <dbReference type="ChEBI" id="CHEBI:33019"/>
        <dbReference type="ChEBI" id="CHEBI:57623"/>
        <dbReference type="ChEBI" id="CHEBI:74411"/>
        <dbReference type="ChEBI" id="CHEBI:74415"/>
        <dbReference type="EC" id="2.5.1.75"/>
    </reaction>
</comment>
<proteinExistence type="inferred from homology"/>
<evidence type="ECO:0000256" key="3">
    <source>
        <dbReference type="ARBA" id="ARBA00005842"/>
    </source>
</evidence>
<dbReference type="STRING" id="1656094.BFC18_13205"/>
<dbReference type="HAMAP" id="MF_00185">
    <property type="entry name" value="IPP_trans"/>
    <property type="match status" value="1"/>
</dbReference>
<evidence type="ECO:0000313" key="14">
    <source>
        <dbReference type="EMBL" id="OFC70143.1"/>
    </source>
</evidence>
<dbReference type="InterPro" id="IPR027417">
    <property type="entry name" value="P-loop_NTPase"/>
</dbReference>
<evidence type="ECO:0000256" key="6">
    <source>
        <dbReference type="ARBA" id="ARBA00022741"/>
    </source>
</evidence>
<dbReference type="GO" id="GO:0052381">
    <property type="term" value="F:tRNA dimethylallyltransferase activity"/>
    <property type="evidence" value="ECO:0007669"/>
    <property type="project" value="UniProtKB-UniRule"/>
</dbReference>
<evidence type="ECO:0000256" key="13">
    <source>
        <dbReference type="RuleBase" id="RU003785"/>
    </source>
</evidence>
<keyword evidence="7 10" id="KW-0067">ATP-binding</keyword>
<evidence type="ECO:0000256" key="5">
    <source>
        <dbReference type="ARBA" id="ARBA00022694"/>
    </source>
</evidence>
<dbReference type="RefSeq" id="WP_070125786.1">
    <property type="nucleotide sequence ID" value="NZ_MDHN01000029.1"/>
</dbReference>
<evidence type="ECO:0000256" key="10">
    <source>
        <dbReference type="HAMAP-Rule" id="MF_00185"/>
    </source>
</evidence>
<dbReference type="PANTHER" id="PTHR11088:SF60">
    <property type="entry name" value="TRNA DIMETHYLALLYLTRANSFERASE"/>
    <property type="match status" value="1"/>
</dbReference>
<evidence type="ECO:0000256" key="4">
    <source>
        <dbReference type="ARBA" id="ARBA00022679"/>
    </source>
</evidence>
<feature type="site" description="Interaction with substrate tRNA" evidence="10">
    <location>
        <position position="106"/>
    </location>
</feature>
<evidence type="ECO:0000313" key="15">
    <source>
        <dbReference type="Proteomes" id="UP000175691"/>
    </source>
</evidence>
<dbReference type="AlphaFoldDB" id="A0A1E7Z9C6"/>
<feature type="binding site" evidence="10">
    <location>
        <begin position="17"/>
        <end position="22"/>
    </location>
    <ligand>
        <name>substrate</name>
    </ligand>
</feature>
<comment type="function">
    <text evidence="2 10 12">Catalyzes the transfer of a dimethylallyl group onto the adenine at position 37 in tRNAs that read codons beginning with uridine, leading to the formation of N6-(dimethylallyl)adenosine (i(6)A).</text>
</comment>
<dbReference type="GO" id="GO:0005524">
    <property type="term" value="F:ATP binding"/>
    <property type="evidence" value="ECO:0007669"/>
    <property type="project" value="UniProtKB-UniRule"/>
</dbReference>
<comment type="cofactor">
    <cofactor evidence="1 10">
        <name>Mg(2+)</name>
        <dbReference type="ChEBI" id="CHEBI:18420"/>
    </cofactor>
</comment>
<dbReference type="Gene3D" id="3.40.50.300">
    <property type="entry name" value="P-loop containing nucleotide triphosphate hydrolases"/>
    <property type="match status" value="1"/>
</dbReference>
<feature type="binding site" evidence="10">
    <location>
        <begin position="15"/>
        <end position="22"/>
    </location>
    <ligand>
        <name>ATP</name>
        <dbReference type="ChEBI" id="CHEBI:30616"/>
    </ligand>
</feature>
<sequence length="310" mass="34934">MKNKDDMKPVVTIMGPTASGKTSLALALSQQTPCEIISVDSALVYRGMDIGTAKPTAEEQAIAPHWLIDIIDPNESYSVAEFHSDVGTLINDIHQRGKLPVLVGGTMMYFNALINGISPLPSSNDEERARIAQEAEAYGWNALHDELTRVDPVSAARIHPNDPQRLTRALEVYRSTGRNLTDWQATKGEPCPFNVTQFAIAPEDRAVLHGRIEQRFDMMLEDGFIDEVRSLFARGDLHEDLPSIRSVGYRQAWQYLQGQLDYAEMRERGIIATRQLAKRQLTWLRGWPEVEWLDTFANDNLTRIMSKITL</sequence>
<comment type="subunit">
    <text evidence="10">Monomer.</text>
</comment>
<feature type="region of interest" description="Interaction with substrate tRNA" evidence="10">
    <location>
        <begin position="164"/>
        <end position="168"/>
    </location>
</feature>
<dbReference type="EC" id="2.5.1.75" evidence="10"/>
<comment type="similarity">
    <text evidence="3 10 13">Belongs to the IPP transferase family.</text>
</comment>
<evidence type="ECO:0000256" key="1">
    <source>
        <dbReference type="ARBA" id="ARBA00001946"/>
    </source>
</evidence>
<dbReference type="Gene3D" id="1.10.20.140">
    <property type="match status" value="1"/>
</dbReference>
<evidence type="ECO:0000256" key="7">
    <source>
        <dbReference type="ARBA" id="ARBA00022840"/>
    </source>
</evidence>
<dbReference type="FunFam" id="1.10.20.140:FF:000001">
    <property type="entry name" value="tRNA dimethylallyltransferase"/>
    <property type="match status" value="1"/>
</dbReference>
<dbReference type="NCBIfam" id="TIGR00174">
    <property type="entry name" value="miaA"/>
    <property type="match status" value="1"/>
</dbReference>
<evidence type="ECO:0000256" key="2">
    <source>
        <dbReference type="ARBA" id="ARBA00003213"/>
    </source>
</evidence>
<protein>
    <recommendedName>
        <fullName evidence="10">tRNA dimethylallyltransferase</fullName>
        <ecNumber evidence="10">2.5.1.75</ecNumber>
    </recommendedName>
    <alternativeName>
        <fullName evidence="10">Dimethylallyl diphosphate:tRNA dimethylallyltransferase</fullName>
        <shortName evidence="10">DMAPP:tRNA dimethylallyltransferase</shortName>
        <shortName evidence="10">DMATase</shortName>
    </alternativeName>
    <alternativeName>
        <fullName evidence="10">Isopentenyl-diphosphate:tRNA isopentenyltransferase</fullName>
        <shortName evidence="10">IPP transferase</shortName>
        <shortName evidence="10">IPPT</shortName>
        <shortName evidence="10">IPTase</shortName>
    </alternativeName>
</protein>
<keyword evidence="8 10" id="KW-0460">Magnesium</keyword>
<dbReference type="InterPro" id="IPR018022">
    <property type="entry name" value="IPT"/>
</dbReference>
<feature type="region of interest" description="Interaction with substrate tRNA" evidence="10">
    <location>
        <begin position="40"/>
        <end position="43"/>
    </location>
</feature>
<dbReference type="Proteomes" id="UP000175691">
    <property type="component" value="Unassembled WGS sequence"/>
</dbReference>
<organism evidence="14 15">
    <name type="scientific">Alteromonas confluentis</name>
    <dbReference type="NCBI Taxonomy" id="1656094"/>
    <lineage>
        <taxon>Bacteria</taxon>
        <taxon>Pseudomonadati</taxon>
        <taxon>Pseudomonadota</taxon>
        <taxon>Gammaproteobacteria</taxon>
        <taxon>Alteromonadales</taxon>
        <taxon>Alteromonadaceae</taxon>
        <taxon>Alteromonas/Salinimonas group</taxon>
        <taxon>Alteromonas</taxon>
    </lineage>
</organism>
<name>A0A1E7Z9C6_9ALTE</name>
<reference evidence="14 15" key="1">
    <citation type="submission" date="2016-08" db="EMBL/GenBank/DDBJ databases">
        <authorList>
            <person name="Seilhamer J.J."/>
        </authorList>
    </citation>
    <scope>NUCLEOTIDE SEQUENCE [LARGE SCALE GENOMIC DNA]</scope>
    <source>
        <strain evidence="14 15">KCTC 42603</strain>
    </source>
</reference>
<dbReference type="GO" id="GO:0006400">
    <property type="term" value="P:tRNA modification"/>
    <property type="evidence" value="ECO:0007669"/>
    <property type="project" value="TreeGrafter"/>
</dbReference>
<comment type="caution">
    <text evidence="10">Lacks conserved residue(s) required for the propagation of feature annotation.</text>
</comment>
<dbReference type="InterPro" id="IPR039657">
    <property type="entry name" value="Dimethylallyltransferase"/>
</dbReference>
<dbReference type="SUPFAM" id="SSF52540">
    <property type="entry name" value="P-loop containing nucleoside triphosphate hydrolases"/>
    <property type="match status" value="1"/>
</dbReference>
<keyword evidence="15" id="KW-1185">Reference proteome</keyword>
<evidence type="ECO:0000256" key="9">
    <source>
        <dbReference type="ARBA" id="ARBA00049563"/>
    </source>
</evidence>
<dbReference type="PANTHER" id="PTHR11088">
    <property type="entry name" value="TRNA DIMETHYLALLYLTRANSFERASE"/>
    <property type="match status" value="1"/>
</dbReference>
<dbReference type="Pfam" id="PF01715">
    <property type="entry name" value="IPPT"/>
    <property type="match status" value="1"/>
</dbReference>
<dbReference type="EMBL" id="MDHN01000029">
    <property type="protein sequence ID" value="OFC70143.1"/>
    <property type="molecule type" value="Genomic_DNA"/>
</dbReference>
<dbReference type="OrthoDB" id="9776390at2"/>
<keyword evidence="6 10" id="KW-0547">Nucleotide-binding</keyword>
<dbReference type="CDD" id="cd02019">
    <property type="entry name" value="NK"/>
    <property type="match status" value="1"/>
</dbReference>
<evidence type="ECO:0000256" key="12">
    <source>
        <dbReference type="RuleBase" id="RU003784"/>
    </source>
</evidence>
<evidence type="ECO:0000256" key="8">
    <source>
        <dbReference type="ARBA" id="ARBA00022842"/>
    </source>
</evidence>
<keyword evidence="5 10" id="KW-0819">tRNA processing</keyword>
<accession>A0A1E7Z9C6</accession>
<comment type="caution">
    <text evidence="14">The sequence shown here is derived from an EMBL/GenBank/DDBJ whole genome shotgun (WGS) entry which is preliminary data.</text>
</comment>
<keyword evidence="4 10" id="KW-0808">Transferase</keyword>